<dbReference type="GO" id="GO:0140664">
    <property type="term" value="F:ATP-dependent DNA damage sensor activity"/>
    <property type="evidence" value="ECO:0007669"/>
    <property type="project" value="InterPro"/>
</dbReference>
<dbReference type="GO" id="GO:0006298">
    <property type="term" value="P:mismatch repair"/>
    <property type="evidence" value="ECO:0007669"/>
    <property type="project" value="InterPro"/>
</dbReference>
<organism evidence="1 2">
    <name type="scientific">Arthrobacter livingstonensis</name>
    <dbReference type="NCBI Taxonomy" id="670078"/>
    <lineage>
        <taxon>Bacteria</taxon>
        <taxon>Bacillati</taxon>
        <taxon>Actinomycetota</taxon>
        <taxon>Actinomycetes</taxon>
        <taxon>Micrococcales</taxon>
        <taxon>Micrococcaceae</taxon>
        <taxon>Arthrobacter</taxon>
    </lineage>
</organism>
<dbReference type="PANTHER" id="PTHR11361">
    <property type="entry name" value="DNA MISMATCH REPAIR PROTEIN MUTS FAMILY MEMBER"/>
    <property type="match status" value="1"/>
</dbReference>
<dbReference type="GO" id="GO:0005524">
    <property type="term" value="F:ATP binding"/>
    <property type="evidence" value="ECO:0007669"/>
    <property type="project" value="InterPro"/>
</dbReference>
<protein>
    <submittedName>
        <fullName evidence="1">DNA mismatch repair protein MutS</fullName>
    </submittedName>
</protein>
<dbReference type="InterPro" id="IPR027417">
    <property type="entry name" value="P-loop_NTPase"/>
</dbReference>
<proteinExistence type="predicted"/>
<evidence type="ECO:0000313" key="2">
    <source>
        <dbReference type="Proteomes" id="UP000247832"/>
    </source>
</evidence>
<sequence length="404" mass="45613">MLSNTEPAMVVEPGTKSFSSILFMLPQAAPLRPEQQSFLADLQLNHVIQNVTAGREPYDLVPLFLSPLASVEEITYRHQVISDLEDGVIRAMIDSWARSLQEMRSHLVQAAALRYQYQREDVFVVAAECYCSAVEALRRDLDDADPTSPGLLAFRDYVRGQAASEAFHTLGTESRAVLKSLKEIRYCLRIKGSRVTVSRYDGQTDHAAEVQETFQRFQQHQLGAFEDKSRTILEMDHLEAMIMERAAKLFPDVFASLDRFFQDNQDFADEVMLRFDREIQFYLAYLDHAGPLADAGLHFCLPTVSTSRDLRVEDTFDLALAHVLAAKHRPVVCNDFRLRAPERIFVVSGPNQGGKTTFARTIGQLHYLASLGLPVPGTRAELFLPDKIFTHFERGENTADLRGN</sequence>
<reference evidence="1 2" key="1">
    <citation type="submission" date="2018-05" db="EMBL/GenBank/DDBJ databases">
        <title>Genetic diversity of glacier-inhabiting Cryobacterium bacteria in China and description of Cryobacterium mengkeensis sp. nov. and Arthrobacter glacialis sp. nov.</title>
        <authorList>
            <person name="Liu Q."/>
            <person name="Xin Y.-H."/>
        </authorList>
    </citation>
    <scope>NUCLEOTIDE SEQUENCE [LARGE SCALE GENOMIC DNA]</scope>
    <source>
        <strain evidence="1 2">LI2</strain>
    </source>
</reference>
<evidence type="ECO:0000313" key="1">
    <source>
        <dbReference type="EMBL" id="PYI65151.1"/>
    </source>
</evidence>
<keyword evidence="2" id="KW-1185">Reference proteome</keyword>
<dbReference type="AlphaFoldDB" id="A0A2V5L1J3"/>
<dbReference type="OrthoDB" id="9808166at2"/>
<dbReference type="GO" id="GO:0005829">
    <property type="term" value="C:cytosol"/>
    <property type="evidence" value="ECO:0007669"/>
    <property type="project" value="TreeGrafter"/>
</dbReference>
<dbReference type="GO" id="GO:0030983">
    <property type="term" value="F:mismatched DNA binding"/>
    <property type="evidence" value="ECO:0007669"/>
    <property type="project" value="InterPro"/>
</dbReference>
<comment type="caution">
    <text evidence="1">The sequence shown here is derived from an EMBL/GenBank/DDBJ whole genome shotgun (WGS) entry which is preliminary data.</text>
</comment>
<dbReference type="InterPro" id="IPR045076">
    <property type="entry name" value="MutS"/>
</dbReference>
<dbReference type="EMBL" id="QJVD01000029">
    <property type="protein sequence ID" value="PYI65151.1"/>
    <property type="molecule type" value="Genomic_DNA"/>
</dbReference>
<gene>
    <name evidence="1" type="ORF">CVV68_19230</name>
</gene>
<dbReference type="PANTHER" id="PTHR11361:SF34">
    <property type="entry name" value="DNA MISMATCH REPAIR PROTEIN MSH1, MITOCHONDRIAL"/>
    <property type="match status" value="1"/>
</dbReference>
<dbReference type="RefSeq" id="WP_110502617.1">
    <property type="nucleotide sequence ID" value="NZ_QJVD01000029.1"/>
</dbReference>
<dbReference type="SUPFAM" id="SSF52540">
    <property type="entry name" value="P-loop containing nucleoside triphosphate hydrolases"/>
    <property type="match status" value="1"/>
</dbReference>
<dbReference type="Gene3D" id="3.40.50.300">
    <property type="entry name" value="P-loop containing nucleotide triphosphate hydrolases"/>
    <property type="match status" value="1"/>
</dbReference>
<accession>A0A2V5L1J3</accession>
<dbReference type="Proteomes" id="UP000247832">
    <property type="component" value="Unassembled WGS sequence"/>
</dbReference>
<name>A0A2V5L1J3_9MICC</name>